<dbReference type="EMBL" id="GL349446">
    <property type="protein sequence ID" value="KNC47294.1"/>
    <property type="molecule type" value="Genomic_DNA"/>
</dbReference>
<name>A0A0L0D4P8_THETB</name>
<dbReference type="GeneID" id="25563305"/>
<keyword evidence="1" id="KW-0175">Coiled coil</keyword>
<gene>
    <name evidence="2" type="ORF">AMSG_03728</name>
</gene>
<evidence type="ECO:0000256" key="1">
    <source>
        <dbReference type="SAM" id="Coils"/>
    </source>
</evidence>
<evidence type="ECO:0000313" key="3">
    <source>
        <dbReference type="Proteomes" id="UP000054408"/>
    </source>
</evidence>
<dbReference type="STRING" id="461836.A0A0L0D4P8"/>
<feature type="coiled-coil region" evidence="1">
    <location>
        <begin position="180"/>
        <end position="274"/>
    </location>
</feature>
<dbReference type="SUPFAM" id="SSF57997">
    <property type="entry name" value="Tropomyosin"/>
    <property type="match status" value="1"/>
</dbReference>
<organism evidence="2 3">
    <name type="scientific">Thecamonas trahens ATCC 50062</name>
    <dbReference type="NCBI Taxonomy" id="461836"/>
    <lineage>
        <taxon>Eukaryota</taxon>
        <taxon>Apusozoa</taxon>
        <taxon>Apusomonadida</taxon>
        <taxon>Apusomonadidae</taxon>
        <taxon>Thecamonas</taxon>
    </lineage>
</organism>
<evidence type="ECO:0000313" key="2">
    <source>
        <dbReference type="EMBL" id="KNC47294.1"/>
    </source>
</evidence>
<keyword evidence="3" id="KW-1185">Reference proteome</keyword>
<dbReference type="RefSeq" id="XP_013759635.1">
    <property type="nucleotide sequence ID" value="XM_013904181.1"/>
</dbReference>
<accession>A0A0L0D4P8</accession>
<feature type="coiled-coil region" evidence="1">
    <location>
        <begin position="33"/>
        <end position="102"/>
    </location>
</feature>
<reference evidence="2 3" key="1">
    <citation type="submission" date="2010-05" db="EMBL/GenBank/DDBJ databases">
        <title>The Genome Sequence of Thecamonas trahens ATCC 50062.</title>
        <authorList>
            <consortium name="The Broad Institute Genome Sequencing Platform"/>
            <person name="Russ C."/>
            <person name="Cuomo C."/>
            <person name="Shea T."/>
            <person name="Young S.K."/>
            <person name="Zeng Q."/>
            <person name="Koehrsen M."/>
            <person name="Haas B."/>
            <person name="Borodovsky M."/>
            <person name="Guigo R."/>
            <person name="Alvarado L."/>
            <person name="Berlin A."/>
            <person name="Bochicchio J."/>
            <person name="Borenstein D."/>
            <person name="Chapman S."/>
            <person name="Chen Z."/>
            <person name="Freedman E."/>
            <person name="Gellesch M."/>
            <person name="Goldberg J."/>
            <person name="Griggs A."/>
            <person name="Gujja S."/>
            <person name="Heilman E."/>
            <person name="Heiman D."/>
            <person name="Hepburn T."/>
            <person name="Howarth C."/>
            <person name="Jen D."/>
            <person name="Larson L."/>
            <person name="Mehta T."/>
            <person name="Park D."/>
            <person name="Pearson M."/>
            <person name="Roberts A."/>
            <person name="Saif S."/>
            <person name="Shenoy N."/>
            <person name="Sisk P."/>
            <person name="Stolte C."/>
            <person name="Sykes S."/>
            <person name="Thomson T."/>
            <person name="Walk T."/>
            <person name="White J."/>
            <person name="Yandava C."/>
            <person name="Burger G."/>
            <person name="Gray M.W."/>
            <person name="Holland P.W.H."/>
            <person name="King N."/>
            <person name="Lang F.B.F."/>
            <person name="Roger A.J."/>
            <person name="Ruiz-Trillo I."/>
            <person name="Lander E."/>
            <person name="Nusbaum C."/>
        </authorList>
    </citation>
    <scope>NUCLEOTIDE SEQUENCE [LARGE SCALE GENOMIC DNA]</scope>
    <source>
        <strain evidence="2 3">ATCC 50062</strain>
    </source>
</reference>
<sequence length="346" mass="36795">MDPAVTRVTGSITALRNENAYLQVQGRTLAEDNAALKSKLTAANGRVAQAESEVAHRNSLLVEARNALETAARSNAELEAQVDDLQQRLNEALREARRAQDAGSASARACDEAEARLADAHRAREAQDGLVASLTARVDELTASNLWYEGKIVSLEERLKARDERLLLTRDSLLEARMGEEKALKEVGCLKDDLADAERNVEALLDSLKNAETEAADANNRASRLREALDRAQDIMVDDTYAHVRALEDRDAELDELIRRVESSDARAAAAEARAAATEAANAQLSASLAAATDDAAAAAAAVEALRGQLAASEAASASARAEVGAIMGAITAVMTEESSPERAKA</sequence>
<protein>
    <submittedName>
        <fullName evidence="2">Uncharacterized protein</fullName>
    </submittedName>
</protein>
<dbReference type="Proteomes" id="UP000054408">
    <property type="component" value="Unassembled WGS sequence"/>
</dbReference>
<proteinExistence type="predicted"/>
<dbReference type="AlphaFoldDB" id="A0A0L0D4P8"/>
<dbReference type="OMA" id="RATMISH"/>